<dbReference type="AlphaFoldDB" id="A0A0E9LYD6"/>
<feature type="domain" description="DUF2249" evidence="2">
    <location>
        <begin position="102"/>
        <end position="162"/>
    </location>
</feature>
<evidence type="ECO:0000313" key="4">
    <source>
        <dbReference type="Proteomes" id="UP000032900"/>
    </source>
</evidence>
<evidence type="ECO:0008006" key="5">
    <source>
        <dbReference type="Google" id="ProtNLM"/>
    </source>
</evidence>
<dbReference type="Proteomes" id="UP000032900">
    <property type="component" value="Unassembled WGS sequence"/>
</dbReference>
<dbReference type="Gene3D" id="1.10.3910.10">
    <property type="entry name" value="SP0561-like"/>
    <property type="match status" value="1"/>
</dbReference>
<accession>A0A0E9LYD6</accession>
<dbReference type="STRING" id="1236989.JCM15548_12399"/>
<comment type="caution">
    <text evidence="3">The sequence shown here is derived from an EMBL/GenBank/DDBJ whole genome shotgun (WGS) entry which is preliminary data.</text>
</comment>
<dbReference type="Pfam" id="PF10006">
    <property type="entry name" value="DUF2249"/>
    <property type="match status" value="1"/>
</dbReference>
<evidence type="ECO:0000259" key="1">
    <source>
        <dbReference type="Pfam" id="PF08984"/>
    </source>
</evidence>
<dbReference type="SUPFAM" id="SSF140683">
    <property type="entry name" value="SP0561-like"/>
    <property type="match status" value="1"/>
</dbReference>
<proteinExistence type="predicted"/>
<organism evidence="3 4">
    <name type="scientific">Geofilum rubicundum JCM 15548</name>
    <dbReference type="NCBI Taxonomy" id="1236989"/>
    <lineage>
        <taxon>Bacteria</taxon>
        <taxon>Pseudomonadati</taxon>
        <taxon>Bacteroidota</taxon>
        <taxon>Bacteroidia</taxon>
        <taxon>Marinilabiliales</taxon>
        <taxon>Marinilabiliaceae</taxon>
        <taxon>Geofilum</taxon>
    </lineage>
</organism>
<dbReference type="Pfam" id="PF08984">
    <property type="entry name" value="DUF1858"/>
    <property type="match status" value="1"/>
</dbReference>
<dbReference type="InterPro" id="IPR015077">
    <property type="entry name" value="DUF1858"/>
</dbReference>
<dbReference type="InterPro" id="IPR018720">
    <property type="entry name" value="DUF2249"/>
</dbReference>
<evidence type="ECO:0000313" key="3">
    <source>
        <dbReference type="EMBL" id="GAO30146.1"/>
    </source>
</evidence>
<sequence length="170" mass="18686">MQITPKTKIGELLEEWPQLESVLIDISPAFEKLKNPILRRTIGKVATLQQAATIGQIRVDELVLRLREAVGQAGEVHASGETEDVVTELPDWLGDSQVVRSFDATDVINRGESPMAAVLSTARQLGEGEVLELKSPFVPAPLLDMLKEQGFAVLSLQKEDGVLSYLRRKS</sequence>
<dbReference type="EMBL" id="BAZW01000018">
    <property type="protein sequence ID" value="GAO30146.1"/>
    <property type="molecule type" value="Genomic_DNA"/>
</dbReference>
<dbReference type="RefSeq" id="WP_062124912.1">
    <property type="nucleotide sequence ID" value="NZ_BAZW01000018.1"/>
</dbReference>
<name>A0A0E9LYD6_9BACT</name>
<evidence type="ECO:0000259" key="2">
    <source>
        <dbReference type="Pfam" id="PF10006"/>
    </source>
</evidence>
<dbReference type="InterPro" id="IPR038062">
    <property type="entry name" value="ScdA-like_N_sf"/>
</dbReference>
<reference evidence="3 4" key="1">
    <citation type="journal article" date="2015" name="Microbes Environ.">
        <title>Distribution and evolution of nitrogen fixation genes in the phylum bacteroidetes.</title>
        <authorList>
            <person name="Inoue J."/>
            <person name="Oshima K."/>
            <person name="Suda W."/>
            <person name="Sakamoto M."/>
            <person name="Iino T."/>
            <person name="Noda S."/>
            <person name="Hongoh Y."/>
            <person name="Hattori M."/>
            <person name="Ohkuma M."/>
        </authorList>
    </citation>
    <scope>NUCLEOTIDE SEQUENCE [LARGE SCALE GENOMIC DNA]</scope>
    <source>
        <strain evidence="3">JCM 15548</strain>
    </source>
</reference>
<feature type="domain" description="DUF1858" evidence="1">
    <location>
        <begin position="3"/>
        <end position="63"/>
    </location>
</feature>
<keyword evidence="4" id="KW-1185">Reference proteome</keyword>
<gene>
    <name evidence="3" type="ORF">JCM15548_12399</name>
</gene>
<dbReference type="OrthoDB" id="128918at2"/>
<protein>
    <recommendedName>
        <fullName evidence="5">DUF1858 domain-containing protein</fullName>
    </recommendedName>
</protein>